<evidence type="ECO:0000313" key="2">
    <source>
        <dbReference type="Proteomes" id="UP000054007"/>
    </source>
</evidence>
<protein>
    <submittedName>
        <fullName evidence="1">Uncharacterized protein</fullName>
    </submittedName>
</protein>
<reference evidence="1 2" key="1">
    <citation type="journal article" date="2015" name="Fungal Genet. Biol.">
        <title>Evolution of novel wood decay mechanisms in Agaricales revealed by the genome sequences of Fistulina hepatica and Cylindrobasidium torrendii.</title>
        <authorList>
            <person name="Floudas D."/>
            <person name="Held B.W."/>
            <person name="Riley R."/>
            <person name="Nagy L.G."/>
            <person name="Koehler G."/>
            <person name="Ransdell A.S."/>
            <person name="Younus H."/>
            <person name="Chow J."/>
            <person name="Chiniquy J."/>
            <person name="Lipzen A."/>
            <person name="Tritt A."/>
            <person name="Sun H."/>
            <person name="Haridas S."/>
            <person name="LaButti K."/>
            <person name="Ohm R.A."/>
            <person name="Kues U."/>
            <person name="Blanchette R.A."/>
            <person name="Grigoriev I.V."/>
            <person name="Minto R.E."/>
            <person name="Hibbett D.S."/>
        </authorList>
    </citation>
    <scope>NUCLEOTIDE SEQUENCE [LARGE SCALE GENOMIC DNA]</scope>
    <source>
        <strain evidence="1 2">FP15055 ss-10</strain>
    </source>
</reference>
<keyword evidence="2" id="KW-1185">Reference proteome</keyword>
<gene>
    <name evidence="1" type="ORF">CYLTODRAFT_460745</name>
</gene>
<proteinExistence type="predicted"/>
<evidence type="ECO:0000313" key="1">
    <source>
        <dbReference type="EMBL" id="KIY60530.1"/>
    </source>
</evidence>
<dbReference type="Proteomes" id="UP000054007">
    <property type="component" value="Unassembled WGS sequence"/>
</dbReference>
<dbReference type="AlphaFoldDB" id="A0A0D7AR50"/>
<accession>A0A0D7AR50</accession>
<name>A0A0D7AR50_9AGAR</name>
<dbReference type="EMBL" id="KN881573">
    <property type="protein sequence ID" value="KIY60530.1"/>
    <property type="molecule type" value="Genomic_DNA"/>
</dbReference>
<sequence length="123" mass="13563">MRLLDAKALSASWHNTSVNVDEARLQPIWLFIDTSYTMYNLCPNFNVAFKASCPPACIKLKPMPKSAHSHTGAQGIHYANNGVDHANEERYQAILGQGPPIWYDNSSAIDNGLCADFELVGLL</sequence>
<organism evidence="1 2">
    <name type="scientific">Cylindrobasidium torrendii FP15055 ss-10</name>
    <dbReference type="NCBI Taxonomy" id="1314674"/>
    <lineage>
        <taxon>Eukaryota</taxon>
        <taxon>Fungi</taxon>
        <taxon>Dikarya</taxon>
        <taxon>Basidiomycota</taxon>
        <taxon>Agaricomycotina</taxon>
        <taxon>Agaricomycetes</taxon>
        <taxon>Agaricomycetidae</taxon>
        <taxon>Agaricales</taxon>
        <taxon>Marasmiineae</taxon>
        <taxon>Physalacriaceae</taxon>
        <taxon>Cylindrobasidium</taxon>
    </lineage>
</organism>